<evidence type="ECO:0000313" key="2">
    <source>
        <dbReference type="EMBL" id="GLL00608.1"/>
    </source>
</evidence>
<comment type="caution">
    <text evidence="2">The sequence shown here is derived from an EMBL/GenBank/DDBJ whole genome shotgun (WGS) entry which is preliminary data.</text>
</comment>
<organism evidence="2 3">
    <name type="scientific">Dactylosporangium matsuzakiense</name>
    <dbReference type="NCBI Taxonomy" id="53360"/>
    <lineage>
        <taxon>Bacteria</taxon>
        <taxon>Bacillati</taxon>
        <taxon>Actinomycetota</taxon>
        <taxon>Actinomycetes</taxon>
        <taxon>Micromonosporales</taxon>
        <taxon>Micromonosporaceae</taxon>
        <taxon>Dactylosporangium</taxon>
    </lineage>
</organism>
<evidence type="ECO:0000313" key="3">
    <source>
        <dbReference type="Proteomes" id="UP001143480"/>
    </source>
</evidence>
<dbReference type="GO" id="GO:0005829">
    <property type="term" value="C:cytosol"/>
    <property type="evidence" value="ECO:0007669"/>
    <property type="project" value="TreeGrafter"/>
</dbReference>
<dbReference type="PANTHER" id="PTHR38444:SF1">
    <property type="entry name" value="ENTEROBACTIN BIOSYNTHESIS PROTEIN YBDZ"/>
    <property type="match status" value="1"/>
</dbReference>
<reference evidence="2" key="1">
    <citation type="journal article" date="2014" name="Int. J. Syst. Evol. Microbiol.">
        <title>Complete genome sequence of Corynebacterium casei LMG S-19264T (=DSM 44701T), isolated from a smear-ripened cheese.</title>
        <authorList>
            <consortium name="US DOE Joint Genome Institute (JGI-PGF)"/>
            <person name="Walter F."/>
            <person name="Albersmeier A."/>
            <person name="Kalinowski J."/>
            <person name="Ruckert C."/>
        </authorList>
    </citation>
    <scope>NUCLEOTIDE SEQUENCE</scope>
    <source>
        <strain evidence="2">VKM Ac-1321</strain>
    </source>
</reference>
<dbReference type="Gene3D" id="3.90.820.10">
    <property type="entry name" value="Structural Genomics, Unknown Function 30-nov-00 1gh9 Mol_id"/>
    <property type="match status" value="1"/>
</dbReference>
<dbReference type="RefSeq" id="WP_379993041.1">
    <property type="nucleotide sequence ID" value="NZ_BAAAXA010000001.1"/>
</dbReference>
<evidence type="ECO:0000259" key="1">
    <source>
        <dbReference type="SMART" id="SM00923"/>
    </source>
</evidence>
<dbReference type="GO" id="GO:0019290">
    <property type="term" value="P:siderophore biosynthetic process"/>
    <property type="evidence" value="ECO:0007669"/>
    <property type="project" value="TreeGrafter"/>
</dbReference>
<dbReference type="PANTHER" id="PTHR38444">
    <property type="entry name" value="ENTEROBACTIN BIOSYNTHESIS PROTEIN YBDZ"/>
    <property type="match status" value="1"/>
</dbReference>
<protein>
    <submittedName>
        <fullName evidence="2">MbtH-like protein</fullName>
    </submittedName>
</protein>
<dbReference type="InterPro" id="IPR038020">
    <property type="entry name" value="MbtH-like_sf"/>
</dbReference>
<dbReference type="InterPro" id="IPR037407">
    <property type="entry name" value="MLP_fam"/>
</dbReference>
<gene>
    <name evidence="2" type="ORF">GCM10017581_023490</name>
</gene>
<proteinExistence type="predicted"/>
<dbReference type="Proteomes" id="UP001143480">
    <property type="component" value="Unassembled WGS sequence"/>
</dbReference>
<accession>A0A9W6KFK2</accession>
<keyword evidence="3" id="KW-1185">Reference proteome</keyword>
<dbReference type="AlphaFoldDB" id="A0A9W6KFK2"/>
<dbReference type="SUPFAM" id="SSF160582">
    <property type="entry name" value="MbtH-like"/>
    <property type="match status" value="1"/>
</dbReference>
<name>A0A9W6KFK2_9ACTN</name>
<dbReference type="SMART" id="SM00923">
    <property type="entry name" value="MbtH"/>
    <property type="match status" value="1"/>
</dbReference>
<dbReference type="InterPro" id="IPR005153">
    <property type="entry name" value="MbtH-like_dom"/>
</dbReference>
<reference evidence="2" key="2">
    <citation type="submission" date="2023-01" db="EMBL/GenBank/DDBJ databases">
        <authorList>
            <person name="Sun Q."/>
            <person name="Evtushenko L."/>
        </authorList>
    </citation>
    <scope>NUCLEOTIDE SEQUENCE</scope>
    <source>
        <strain evidence="2">VKM Ac-1321</strain>
    </source>
</reference>
<sequence>MAELSNPFDDAEGSFLVLVNHEDQHCIWPAFAELPSGWTVAQDAAGRAEALAYVERNWTDMRPRSLRERAA</sequence>
<dbReference type="EMBL" id="BSFP01000009">
    <property type="protein sequence ID" value="GLL00608.1"/>
    <property type="molecule type" value="Genomic_DNA"/>
</dbReference>
<feature type="domain" description="MbtH-like" evidence="1">
    <location>
        <begin position="6"/>
        <end position="56"/>
    </location>
</feature>
<dbReference type="Pfam" id="PF03621">
    <property type="entry name" value="MbtH"/>
    <property type="match status" value="1"/>
</dbReference>